<comment type="caution">
    <text evidence="11">The sequence shown here is derived from an EMBL/GenBank/DDBJ whole genome shotgun (WGS) entry which is preliminary data.</text>
</comment>
<dbReference type="SUPFAM" id="SSF103506">
    <property type="entry name" value="Mitochondrial carrier"/>
    <property type="match status" value="1"/>
</dbReference>
<evidence type="ECO:0000256" key="4">
    <source>
        <dbReference type="ARBA" id="ARBA00022692"/>
    </source>
</evidence>
<organism evidence="11 12">
    <name type="scientific">Drosophila rubida</name>
    <dbReference type="NCBI Taxonomy" id="30044"/>
    <lineage>
        <taxon>Eukaryota</taxon>
        <taxon>Metazoa</taxon>
        <taxon>Ecdysozoa</taxon>
        <taxon>Arthropoda</taxon>
        <taxon>Hexapoda</taxon>
        <taxon>Insecta</taxon>
        <taxon>Pterygota</taxon>
        <taxon>Neoptera</taxon>
        <taxon>Endopterygota</taxon>
        <taxon>Diptera</taxon>
        <taxon>Brachycera</taxon>
        <taxon>Muscomorpha</taxon>
        <taxon>Ephydroidea</taxon>
        <taxon>Drosophilidae</taxon>
        <taxon>Drosophila</taxon>
    </lineage>
</organism>
<evidence type="ECO:0008006" key="13">
    <source>
        <dbReference type="Google" id="ProtNLM"/>
    </source>
</evidence>
<keyword evidence="3 10" id="KW-0813">Transport</keyword>
<keyword evidence="8 9" id="KW-0472">Membrane</keyword>
<dbReference type="Pfam" id="PF00153">
    <property type="entry name" value="Mito_carr"/>
    <property type="match status" value="1"/>
</dbReference>
<comment type="similarity">
    <text evidence="2 10">Belongs to the mitochondrial carrier (TC 2.A.29) family.</text>
</comment>
<dbReference type="Proteomes" id="UP001200034">
    <property type="component" value="Unassembled WGS sequence"/>
</dbReference>
<comment type="subcellular location">
    <subcellularLocation>
        <location evidence="1">Mitochondrion membrane</location>
        <topology evidence="1">Multi-pass membrane protein</topology>
    </subcellularLocation>
</comment>
<evidence type="ECO:0000256" key="8">
    <source>
        <dbReference type="ARBA" id="ARBA00023136"/>
    </source>
</evidence>
<dbReference type="GO" id="GO:0031966">
    <property type="term" value="C:mitochondrial membrane"/>
    <property type="evidence" value="ECO:0007669"/>
    <property type="project" value="UniProtKB-SubCell"/>
</dbReference>
<dbReference type="GO" id="GO:0006839">
    <property type="term" value="P:mitochondrial transport"/>
    <property type="evidence" value="ECO:0007669"/>
    <property type="project" value="TreeGrafter"/>
</dbReference>
<evidence type="ECO:0000256" key="3">
    <source>
        <dbReference type="ARBA" id="ARBA00022448"/>
    </source>
</evidence>
<dbReference type="GO" id="GO:1902603">
    <property type="term" value="P:carnitine transmembrane transport"/>
    <property type="evidence" value="ECO:0007669"/>
    <property type="project" value="TreeGrafter"/>
</dbReference>
<dbReference type="InterPro" id="IPR050567">
    <property type="entry name" value="Mitochondrial_Carrier"/>
</dbReference>
<keyword evidence="5" id="KW-0677">Repeat</keyword>
<protein>
    <recommendedName>
        <fullName evidence="13">Congested-like trachea protein</fullName>
    </recommendedName>
</protein>
<dbReference type="AlphaFoldDB" id="A0AAD4K5S2"/>
<accession>A0AAD4K5S2</accession>
<keyword evidence="6" id="KW-1133">Transmembrane helix</keyword>
<dbReference type="InterPro" id="IPR023395">
    <property type="entry name" value="MCP_dom_sf"/>
</dbReference>
<evidence type="ECO:0000313" key="12">
    <source>
        <dbReference type="Proteomes" id="UP001200034"/>
    </source>
</evidence>
<evidence type="ECO:0000256" key="5">
    <source>
        <dbReference type="ARBA" id="ARBA00022737"/>
    </source>
</evidence>
<dbReference type="PANTHER" id="PTHR45624">
    <property type="entry name" value="MITOCHONDRIAL BASIC AMINO ACIDS TRANSPORTER-RELATED"/>
    <property type="match status" value="1"/>
</dbReference>
<evidence type="ECO:0000256" key="1">
    <source>
        <dbReference type="ARBA" id="ARBA00004225"/>
    </source>
</evidence>
<keyword evidence="7" id="KW-0496">Mitochondrion</keyword>
<dbReference type="GO" id="GO:0015227">
    <property type="term" value="F:O-acyl-L-carnitine transmembrane transporter activity"/>
    <property type="evidence" value="ECO:0007669"/>
    <property type="project" value="TreeGrafter"/>
</dbReference>
<dbReference type="EMBL" id="JAJJHW010001127">
    <property type="protein sequence ID" value="KAH8376686.1"/>
    <property type="molecule type" value="Genomic_DNA"/>
</dbReference>
<evidence type="ECO:0000256" key="2">
    <source>
        <dbReference type="ARBA" id="ARBA00006375"/>
    </source>
</evidence>
<proteinExistence type="inferred from homology"/>
<evidence type="ECO:0000256" key="7">
    <source>
        <dbReference type="ARBA" id="ARBA00023128"/>
    </source>
</evidence>
<feature type="non-terminal residue" evidence="11">
    <location>
        <position position="136"/>
    </location>
</feature>
<keyword evidence="4 9" id="KW-0812">Transmembrane</keyword>
<dbReference type="InterPro" id="IPR018108">
    <property type="entry name" value="MCP_transmembrane"/>
</dbReference>
<dbReference type="Gene3D" id="1.50.40.10">
    <property type="entry name" value="Mitochondrial carrier domain"/>
    <property type="match status" value="1"/>
</dbReference>
<name>A0AAD4K5S2_9MUSC</name>
<evidence type="ECO:0000313" key="11">
    <source>
        <dbReference type="EMBL" id="KAH8376686.1"/>
    </source>
</evidence>
<evidence type="ECO:0000256" key="6">
    <source>
        <dbReference type="ARBA" id="ARBA00022989"/>
    </source>
</evidence>
<dbReference type="PROSITE" id="PS50920">
    <property type="entry name" value="SOLCAR"/>
    <property type="match status" value="1"/>
</dbReference>
<sequence length="136" mass="15189">SLFIFNAISTCEIFSDMPANGLYFLIYEFLTSEYKRRYNRPNVDLLPAILAGGTSGVFYWIGGMPADVLKSRLQSSPEGKFNGVRGVFVDLLKNEGITAFYRGFTPVLMRAFPANATTFFGIELANAFFRLVAPNF</sequence>
<evidence type="ECO:0000256" key="10">
    <source>
        <dbReference type="RuleBase" id="RU000488"/>
    </source>
</evidence>
<feature type="repeat" description="Solcar" evidence="9">
    <location>
        <begin position="43"/>
        <end position="128"/>
    </location>
</feature>
<gene>
    <name evidence="11" type="ORF">KR093_000897</name>
</gene>
<dbReference type="PANTHER" id="PTHR45624:SF4">
    <property type="entry name" value="CONGESTED-LIKE TRACHEA PROTEIN-RELATED"/>
    <property type="match status" value="1"/>
</dbReference>
<evidence type="ECO:0000256" key="9">
    <source>
        <dbReference type="PROSITE-ProRule" id="PRU00282"/>
    </source>
</evidence>
<keyword evidence="12" id="KW-1185">Reference proteome</keyword>
<reference evidence="11" key="1">
    <citation type="journal article" date="2021" name="Mol. Ecol. Resour.">
        <title>Phylogenomic analyses of the genus Drosophila reveals genomic signals of climate adaptation.</title>
        <authorList>
            <person name="Li F."/>
            <person name="Rane R.V."/>
            <person name="Luria V."/>
            <person name="Xiong Z."/>
            <person name="Chen J."/>
            <person name="Li Z."/>
            <person name="Catullo R.A."/>
            <person name="Griffin P.C."/>
            <person name="Schiffer M."/>
            <person name="Pearce S."/>
            <person name="Lee S.F."/>
            <person name="McElroy K."/>
            <person name="Stocker A."/>
            <person name="Shirriffs J."/>
            <person name="Cockerell F."/>
            <person name="Coppin C."/>
            <person name="Sgro C.M."/>
            <person name="Karger A."/>
            <person name="Cain J.W."/>
            <person name="Weber J.A."/>
            <person name="Santpere G."/>
            <person name="Kirschner M.W."/>
            <person name="Hoffmann A.A."/>
            <person name="Oakeshott J.G."/>
            <person name="Zhang G."/>
        </authorList>
    </citation>
    <scope>NUCLEOTIDE SEQUENCE</scope>
    <source>
        <strain evidence="11">BGI-SZ-2011g</strain>
    </source>
</reference>